<evidence type="ECO:0000313" key="3">
    <source>
        <dbReference type="EMBL" id="SCA57328.1"/>
    </source>
</evidence>
<organism evidence="3 4">
    <name type="scientific">Candidatus Terasakiella magnetica</name>
    <dbReference type="NCBI Taxonomy" id="1867952"/>
    <lineage>
        <taxon>Bacteria</taxon>
        <taxon>Pseudomonadati</taxon>
        <taxon>Pseudomonadota</taxon>
        <taxon>Alphaproteobacteria</taxon>
        <taxon>Rhodospirillales</taxon>
        <taxon>Terasakiellaceae</taxon>
        <taxon>Terasakiella</taxon>
    </lineage>
</organism>
<evidence type="ECO:0000256" key="2">
    <source>
        <dbReference type="SAM" id="SignalP"/>
    </source>
</evidence>
<name>A0A1C3RJ99_9PROT</name>
<protein>
    <recommendedName>
        <fullName evidence="5">Lipoprotein</fullName>
    </recommendedName>
</protein>
<reference evidence="3 4" key="1">
    <citation type="submission" date="2016-07" db="EMBL/GenBank/DDBJ databases">
        <authorList>
            <person name="Lefevre C.T."/>
        </authorList>
    </citation>
    <scope>NUCLEOTIDE SEQUENCE [LARGE SCALE GENOMIC DNA]</scope>
    <source>
        <strain evidence="3">PR1</strain>
    </source>
</reference>
<dbReference type="STRING" id="1867952.MTBPR1_50084"/>
<keyword evidence="2" id="KW-0732">Signal</keyword>
<keyword evidence="1" id="KW-0175">Coiled coil</keyword>
<dbReference type="AlphaFoldDB" id="A0A1C3RJ99"/>
<dbReference type="RefSeq" id="WP_069189370.1">
    <property type="nucleotide sequence ID" value="NZ_FLYE01000044.1"/>
</dbReference>
<feature type="coiled-coil region" evidence="1">
    <location>
        <begin position="108"/>
        <end position="135"/>
    </location>
</feature>
<dbReference type="PROSITE" id="PS51257">
    <property type="entry name" value="PROKAR_LIPOPROTEIN"/>
    <property type="match status" value="1"/>
</dbReference>
<feature type="signal peptide" evidence="2">
    <location>
        <begin position="1"/>
        <end position="20"/>
    </location>
</feature>
<dbReference type="EMBL" id="FLYE01000044">
    <property type="protein sequence ID" value="SCA57328.1"/>
    <property type="molecule type" value="Genomic_DNA"/>
</dbReference>
<keyword evidence="4" id="KW-1185">Reference proteome</keyword>
<accession>A0A1C3RJ99</accession>
<evidence type="ECO:0000313" key="4">
    <source>
        <dbReference type="Proteomes" id="UP000231658"/>
    </source>
</evidence>
<feature type="chain" id="PRO_5008680821" description="Lipoprotein" evidence="2">
    <location>
        <begin position="21"/>
        <end position="167"/>
    </location>
</feature>
<evidence type="ECO:0008006" key="5">
    <source>
        <dbReference type="Google" id="ProtNLM"/>
    </source>
</evidence>
<sequence length="167" mass="19046">MKKTLRIFSMGCLLALSACGEPAPVTWNANLDVDCKPQDPLDKAYATLSTKKFWREQEYDMGTLKKAGEKNLSMSRTVLDDSRGQKGEYFQRAQKAARDLGLSGAAQRAHVKENMDRYDAEVKDIEMRIKYQENALSWVRKCTTAVHAELRKLSLSPVEYDPEKRPR</sequence>
<evidence type="ECO:0000256" key="1">
    <source>
        <dbReference type="SAM" id="Coils"/>
    </source>
</evidence>
<proteinExistence type="predicted"/>
<dbReference type="Proteomes" id="UP000231658">
    <property type="component" value="Unassembled WGS sequence"/>
</dbReference>
<gene>
    <name evidence="3" type="ORF">MTBPR1_50084</name>
</gene>
<dbReference type="OrthoDB" id="8445410at2"/>